<dbReference type="Pfam" id="PF00106">
    <property type="entry name" value="adh_short"/>
    <property type="match status" value="1"/>
</dbReference>
<evidence type="ECO:0000256" key="3">
    <source>
        <dbReference type="ARBA" id="ARBA00023002"/>
    </source>
</evidence>
<dbReference type="EMBL" id="BAAAZO010000001">
    <property type="protein sequence ID" value="GAA3593448.1"/>
    <property type="molecule type" value="Genomic_DNA"/>
</dbReference>
<dbReference type="CDD" id="cd05324">
    <property type="entry name" value="carb_red_PTCR-like_SDR_c"/>
    <property type="match status" value="1"/>
</dbReference>
<evidence type="ECO:0000256" key="2">
    <source>
        <dbReference type="ARBA" id="ARBA00022857"/>
    </source>
</evidence>
<protein>
    <submittedName>
        <fullName evidence="5">SDR family NAD(P)-dependent oxidoreductase</fullName>
    </submittedName>
</protein>
<keyword evidence="2" id="KW-0521">NADP</keyword>
<dbReference type="PANTHER" id="PTHR43490:SF99">
    <property type="entry name" value="SHORT-CHAIN DEHYDROGENASE_REDUCTASE"/>
    <property type="match status" value="1"/>
</dbReference>
<comment type="caution">
    <text evidence="5">The sequence shown here is derived from an EMBL/GenBank/DDBJ whole genome shotgun (WGS) entry which is preliminary data.</text>
</comment>
<organism evidence="5 6">
    <name type="scientific">Kineosporia mesophila</name>
    <dbReference type="NCBI Taxonomy" id="566012"/>
    <lineage>
        <taxon>Bacteria</taxon>
        <taxon>Bacillati</taxon>
        <taxon>Actinomycetota</taxon>
        <taxon>Actinomycetes</taxon>
        <taxon>Kineosporiales</taxon>
        <taxon>Kineosporiaceae</taxon>
        <taxon>Kineosporia</taxon>
    </lineage>
</organism>
<dbReference type="Gene3D" id="3.40.50.720">
    <property type="entry name" value="NAD(P)-binding Rossmann-like Domain"/>
    <property type="match status" value="1"/>
</dbReference>
<dbReference type="InterPro" id="IPR002347">
    <property type="entry name" value="SDR_fam"/>
</dbReference>
<proteinExistence type="inferred from homology"/>
<dbReference type="PANTHER" id="PTHR43490">
    <property type="entry name" value="(+)-NEOMENTHOL DEHYDROGENASE"/>
    <property type="match status" value="1"/>
</dbReference>
<accession>A0ABP6YYP6</accession>
<dbReference type="InterPro" id="IPR045313">
    <property type="entry name" value="CBR1-like"/>
</dbReference>
<comment type="similarity">
    <text evidence="1 4">Belongs to the short-chain dehydrogenases/reductases (SDR) family.</text>
</comment>
<dbReference type="Proteomes" id="UP001501074">
    <property type="component" value="Unassembled WGS sequence"/>
</dbReference>
<dbReference type="InterPro" id="IPR036291">
    <property type="entry name" value="NAD(P)-bd_dom_sf"/>
</dbReference>
<keyword evidence="3" id="KW-0560">Oxidoreductase</keyword>
<evidence type="ECO:0000256" key="4">
    <source>
        <dbReference type="RuleBase" id="RU000363"/>
    </source>
</evidence>
<gene>
    <name evidence="5" type="ORF">GCM10022223_05440</name>
</gene>
<evidence type="ECO:0000313" key="6">
    <source>
        <dbReference type="Proteomes" id="UP001501074"/>
    </source>
</evidence>
<name>A0ABP6YYP6_9ACTN</name>
<evidence type="ECO:0000256" key="1">
    <source>
        <dbReference type="ARBA" id="ARBA00006484"/>
    </source>
</evidence>
<reference evidence="6" key="1">
    <citation type="journal article" date="2019" name="Int. J. Syst. Evol. Microbiol.">
        <title>The Global Catalogue of Microorganisms (GCM) 10K type strain sequencing project: providing services to taxonomists for standard genome sequencing and annotation.</title>
        <authorList>
            <consortium name="The Broad Institute Genomics Platform"/>
            <consortium name="The Broad Institute Genome Sequencing Center for Infectious Disease"/>
            <person name="Wu L."/>
            <person name="Ma J."/>
        </authorList>
    </citation>
    <scope>NUCLEOTIDE SEQUENCE [LARGE SCALE GENOMIC DNA]</scope>
    <source>
        <strain evidence="6">JCM 16902</strain>
    </source>
</reference>
<dbReference type="PRINTS" id="PR00080">
    <property type="entry name" value="SDRFAMILY"/>
</dbReference>
<keyword evidence="6" id="KW-1185">Reference proteome</keyword>
<dbReference type="PRINTS" id="PR00081">
    <property type="entry name" value="GDHRDH"/>
</dbReference>
<sequence>MDVMNNTQQTALVTGANKGIGFETARQLARQGFTVWLGCRGKGRGEAAVRELAPDGDVRFVRLDVTDDASVRAAAAHIGDTTGALDVLINNAGIVVGDGEGHVSAVRAETIQQIFAVNFYGPLRVTQVFLPLVQKARAGRIVNVSSSMGSLTTITDPSQPWGQMPAFAYSSSKSVLNTLTGWLGNELAGSPIKVNSVCPGYNSTDLNGHQGTQHPSEGAKVVVRAATLPDDGPSGTFFDANGPVGW</sequence>
<dbReference type="SUPFAM" id="SSF51735">
    <property type="entry name" value="NAD(P)-binding Rossmann-fold domains"/>
    <property type="match status" value="1"/>
</dbReference>
<evidence type="ECO:0000313" key="5">
    <source>
        <dbReference type="EMBL" id="GAA3593448.1"/>
    </source>
</evidence>